<gene>
    <name evidence="5" type="ORF">IAA21_02875</name>
</gene>
<dbReference type="NCBIfam" id="NF005719">
    <property type="entry name" value="PRK07535.1"/>
    <property type="match status" value="1"/>
</dbReference>
<dbReference type="GO" id="GO:0005829">
    <property type="term" value="C:cytosol"/>
    <property type="evidence" value="ECO:0007669"/>
    <property type="project" value="TreeGrafter"/>
</dbReference>
<dbReference type="Pfam" id="PF00809">
    <property type="entry name" value="Pterin_bind"/>
    <property type="match status" value="1"/>
</dbReference>
<dbReference type="GO" id="GO:0042558">
    <property type="term" value="P:pteridine-containing compound metabolic process"/>
    <property type="evidence" value="ECO:0007669"/>
    <property type="project" value="InterPro"/>
</dbReference>
<keyword evidence="3 5" id="KW-0808">Transferase</keyword>
<dbReference type="InterPro" id="IPR000489">
    <property type="entry name" value="Pterin-binding_dom"/>
</dbReference>
<evidence type="ECO:0000256" key="1">
    <source>
        <dbReference type="ARBA" id="ARBA00010398"/>
    </source>
</evidence>
<proteinExistence type="inferred from homology"/>
<evidence type="ECO:0000256" key="3">
    <source>
        <dbReference type="ARBA" id="ARBA00022679"/>
    </source>
</evidence>
<dbReference type="SUPFAM" id="SSF51717">
    <property type="entry name" value="Dihydropteroate synthetase-like"/>
    <property type="match status" value="1"/>
</dbReference>
<dbReference type="PANTHER" id="PTHR45833">
    <property type="entry name" value="METHIONINE SYNTHASE"/>
    <property type="match status" value="1"/>
</dbReference>
<dbReference type="InterPro" id="IPR011005">
    <property type="entry name" value="Dihydropteroate_synth-like_sf"/>
</dbReference>
<keyword evidence="2" id="KW-0489">Methyltransferase</keyword>
<name>A0A9D2DRL3_9FIRM</name>
<dbReference type="InterPro" id="IPR050554">
    <property type="entry name" value="Met_Synthase/Corrinoid"/>
</dbReference>
<feature type="domain" description="Pterin-binding" evidence="4">
    <location>
        <begin position="1"/>
        <end position="251"/>
    </location>
</feature>
<organism evidence="5 6">
    <name type="scientific">Candidatus Blautia faecigallinarum</name>
    <dbReference type="NCBI Taxonomy" id="2838488"/>
    <lineage>
        <taxon>Bacteria</taxon>
        <taxon>Bacillati</taxon>
        <taxon>Bacillota</taxon>
        <taxon>Clostridia</taxon>
        <taxon>Lachnospirales</taxon>
        <taxon>Lachnospiraceae</taxon>
        <taxon>Blautia</taxon>
    </lineage>
</organism>
<evidence type="ECO:0000313" key="6">
    <source>
        <dbReference type="Proteomes" id="UP000824041"/>
    </source>
</evidence>
<evidence type="ECO:0000259" key="4">
    <source>
        <dbReference type="PROSITE" id="PS50972"/>
    </source>
</evidence>
<protein>
    <submittedName>
        <fullName evidence="5">Dihydropteroate synthase</fullName>
        <ecNumber evidence="5">2.5.1.15</ecNumber>
    </submittedName>
</protein>
<reference evidence="5" key="2">
    <citation type="submission" date="2021-04" db="EMBL/GenBank/DDBJ databases">
        <authorList>
            <person name="Gilroy R."/>
        </authorList>
    </citation>
    <scope>NUCLEOTIDE SEQUENCE</scope>
    <source>
        <strain evidence="5">14324</strain>
    </source>
</reference>
<reference evidence="5" key="1">
    <citation type="journal article" date="2021" name="PeerJ">
        <title>Extensive microbial diversity within the chicken gut microbiome revealed by metagenomics and culture.</title>
        <authorList>
            <person name="Gilroy R."/>
            <person name="Ravi A."/>
            <person name="Getino M."/>
            <person name="Pursley I."/>
            <person name="Horton D.L."/>
            <person name="Alikhan N.F."/>
            <person name="Baker D."/>
            <person name="Gharbi K."/>
            <person name="Hall N."/>
            <person name="Watson M."/>
            <person name="Adriaenssens E.M."/>
            <person name="Foster-Nyarko E."/>
            <person name="Jarju S."/>
            <person name="Secka A."/>
            <person name="Antonio M."/>
            <person name="Oren A."/>
            <person name="Chaudhuri R.R."/>
            <person name="La Ragione R."/>
            <person name="Hildebrand F."/>
            <person name="Pallen M.J."/>
        </authorList>
    </citation>
    <scope>NUCLEOTIDE SEQUENCE</scope>
    <source>
        <strain evidence="5">14324</strain>
    </source>
</reference>
<dbReference type="Gene3D" id="3.20.20.20">
    <property type="entry name" value="Dihydropteroate synthase-like"/>
    <property type="match status" value="1"/>
</dbReference>
<dbReference type="EC" id="2.5.1.15" evidence="5"/>
<accession>A0A9D2DRL3</accession>
<dbReference type="AlphaFoldDB" id="A0A9D2DRL3"/>
<comment type="caution">
    <text evidence="5">The sequence shown here is derived from an EMBL/GenBank/DDBJ whole genome shotgun (WGS) entry which is preliminary data.</text>
</comment>
<dbReference type="EMBL" id="DXBU01000035">
    <property type="protein sequence ID" value="HIZ21730.1"/>
    <property type="molecule type" value="Genomic_DNA"/>
</dbReference>
<comment type="similarity">
    <text evidence="1">Belongs to the vitamin-B12 dependent methionine synthase family.</text>
</comment>
<dbReference type="GO" id="GO:0008705">
    <property type="term" value="F:methionine synthase activity"/>
    <property type="evidence" value="ECO:0007669"/>
    <property type="project" value="TreeGrafter"/>
</dbReference>
<dbReference type="GO" id="GO:0032259">
    <property type="term" value="P:methylation"/>
    <property type="evidence" value="ECO:0007669"/>
    <property type="project" value="UniProtKB-KW"/>
</dbReference>
<dbReference type="Proteomes" id="UP000824041">
    <property type="component" value="Unassembled WGS sequence"/>
</dbReference>
<dbReference type="PROSITE" id="PS50972">
    <property type="entry name" value="PTERIN_BINDING"/>
    <property type="match status" value="1"/>
</dbReference>
<sequence>MIIIGEKINGAIPSIQKAITDRDEELIKARAVLQAEAGADFIDVHASRKEQETEILGWMIETVQSVTDVPICIDSPDPQVCVEAIKYCRRPGLINSVSMEKNKTEIVFPVIADTQWQCVALLCSDKYGIPQSVGQRMEILDEIIQAADKYGISHDRLHIDPLVEAIATNEASFEMFSQCCKEIREKYPDLHITSGLSNISFGLPSRKTMNLAFLGKAVHAGMDSAILDPSNKDMRGMILAAEGKPCEEKYQDMQKVALGEQEPDLTKEYGRELAGMKYAAACLDGEDDFCLEYIEAFEEGEFGVKK</sequence>
<evidence type="ECO:0000256" key="2">
    <source>
        <dbReference type="ARBA" id="ARBA00022603"/>
    </source>
</evidence>
<dbReference type="GO" id="GO:0004156">
    <property type="term" value="F:dihydropteroate synthase activity"/>
    <property type="evidence" value="ECO:0007669"/>
    <property type="project" value="UniProtKB-EC"/>
</dbReference>
<evidence type="ECO:0000313" key="5">
    <source>
        <dbReference type="EMBL" id="HIZ21730.1"/>
    </source>
</evidence>